<reference evidence="7" key="1">
    <citation type="submission" date="2015-11" db="EMBL/GenBank/DDBJ databases">
        <title>De novo transcriptome assembly of four potential Pierce s Disease insect vectors from Arizona vineyards.</title>
        <authorList>
            <person name="Tassone E.E."/>
        </authorList>
    </citation>
    <scope>NUCLEOTIDE SEQUENCE</scope>
</reference>
<dbReference type="InterPro" id="IPR002859">
    <property type="entry name" value="PKD/REJ-like"/>
</dbReference>
<evidence type="ECO:0000256" key="5">
    <source>
        <dbReference type="ARBA" id="ARBA00023136"/>
    </source>
</evidence>
<dbReference type="AlphaFoldDB" id="A0A1B6ET08"/>
<keyword evidence="5" id="KW-0472">Membrane</keyword>
<gene>
    <name evidence="7" type="ORF">g.7186</name>
</gene>
<dbReference type="GO" id="GO:0006816">
    <property type="term" value="P:calcium ion transport"/>
    <property type="evidence" value="ECO:0007669"/>
    <property type="project" value="TreeGrafter"/>
</dbReference>
<protein>
    <recommendedName>
        <fullName evidence="6">PKD/REJ-like domain-containing protein</fullName>
    </recommendedName>
</protein>
<dbReference type="PANTHER" id="PTHR46730:SF1">
    <property type="entry name" value="PLAT DOMAIN-CONTAINING PROTEIN"/>
    <property type="match status" value="1"/>
</dbReference>
<dbReference type="Pfam" id="PF02010">
    <property type="entry name" value="REJ"/>
    <property type="match status" value="1"/>
</dbReference>
<proteinExistence type="predicted"/>
<evidence type="ECO:0000313" key="7">
    <source>
        <dbReference type="EMBL" id="JAS40853.1"/>
    </source>
</evidence>
<evidence type="ECO:0000256" key="2">
    <source>
        <dbReference type="ARBA" id="ARBA00022692"/>
    </source>
</evidence>
<dbReference type="PANTHER" id="PTHR46730">
    <property type="entry name" value="POLYCYSTIN-1"/>
    <property type="match status" value="1"/>
</dbReference>
<keyword evidence="2" id="KW-0812">Transmembrane</keyword>
<dbReference type="GO" id="GO:0005261">
    <property type="term" value="F:monoatomic cation channel activity"/>
    <property type="evidence" value="ECO:0007669"/>
    <property type="project" value="TreeGrafter"/>
</dbReference>
<accession>A0A1B6ET08</accession>
<organism evidence="7">
    <name type="scientific">Cuerna arida</name>
    <dbReference type="NCBI Taxonomy" id="1464854"/>
    <lineage>
        <taxon>Eukaryota</taxon>
        <taxon>Metazoa</taxon>
        <taxon>Ecdysozoa</taxon>
        <taxon>Arthropoda</taxon>
        <taxon>Hexapoda</taxon>
        <taxon>Insecta</taxon>
        <taxon>Pterygota</taxon>
        <taxon>Neoptera</taxon>
        <taxon>Paraneoptera</taxon>
        <taxon>Hemiptera</taxon>
        <taxon>Auchenorrhyncha</taxon>
        <taxon>Membracoidea</taxon>
        <taxon>Cicadellidae</taxon>
        <taxon>Cicadellinae</taxon>
        <taxon>Proconiini</taxon>
        <taxon>Cuerna</taxon>
    </lineage>
</organism>
<comment type="subcellular location">
    <subcellularLocation>
        <location evidence="1">Membrane</location>
    </subcellularLocation>
</comment>
<evidence type="ECO:0000256" key="3">
    <source>
        <dbReference type="ARBA" id="ARBA00022737"/>
    </source>
</evidence>
<keyword evidence="3" id="KW-0677">Repeat</keyword>
<evidence type="ECO:0000256" key="4">
    <source>
        <dbReference type="ARBA" id="ARBA00022989"/>
    </source>
</evidence>
<evidence type="ECO:0000259" key="6">
    <source>
        <dbReference type="Pfam" id="PF02010"/>
    </source>
</evidence>
<dbReference type="GO" id="GO:0005886">
    <property type="term" value="C:plasma membrane"/>
    <property type="evidence" value="ECO:0007669"/>
    <property type="project" value="TreeGrafter"/>
</dbReference>
<sequence>SERKIFKKDGLTLTAHRSHDPNMPSTDQDHVTVVWTCENVDKPDKLEAICKPRHFTLTEQYYIKPDMLRHGARYKFTLKVETPMYASCTECPEPVSPRYAYAVIEVADQSEEVEDESLITCVSNCQDKVLPNAILFLKSNSKGKVTKDDDIKWTYSKNGAADLSTDDIKEHNLPNSMLIIKENSLDGGTKYTIRFAVISRGVTVSTTKYSFETELFQYNGSCSV</sequence>
<dbReference type="EMBL" id="GECZ01028916">
    <property type="protein sequence ID" value="JAS40853.1"/>
    <property type="molecule type" value="Transcribed_RNA"/>
</dbReference>
<evidence type="ECO:0000256" key="1">
    <source>
        <dbReference type="ARBA" id="ARBA00004370"/>
    </source>
</evidence>
<feature type="non-terminal residue" evidence="7">
    <location>
        <position position="1"/>
    </location>
</feature>
<feature type="domain" description="PKD/REJ-like" evidence="6">
    <location>
        <begin position="1"/>
        <end position="224"/>
    </location>
</feature>
<feature type="non-terminal residue" evidence="7">
    <location>
        <position position="224"/>
    </location>
</feature>
<keyword evidence="4" id="KW-1133">Transmembrane helix</keyword>
<name>A0A1B6ET08_9HEMI</name>